<dbReference type="EMBL" id="GDHF01012661">
    <property type="protein sequence ID" value="JAI39653.1"/>
    <property type="molecule type" value="Transcribed_RNA"/>
</dbReference>
<dbReference type="PROSITE" id="PS50954">
    <property type="entry name" value="LEM"/>
    <property type="match status" value="1"/>
</dbReference>
<keyword evidence="2" id="KW-0472">Membrane</keyword>
<evidence type="ECO:0000256" key="2">
    <source>
        <dbReference type="SAM" id="Phobius"/>
    </source>
</evidence>
<dbReference type="CDD" id="cd12934">
    <property type="entry name" value="LEM"/>
    <property type="match status" value="1"/>
</dbReference>
<organism evidence="4">
    <name type="scientific">Bactrocera latifrons</name>
    <name type="common">Malaysian fruit fly</name>
    <name type="synonym">Chaetodacus latifrons</name>
    <dbReference type="NCBI Taxonomy" id="174628"/>
    <lineage>
        <taxon>Eukaryota</taxon>
        <taxon>Metazoa</taxon>
        <taxon>Ecdysozoa</taxon>
        <taxon>Arthropoda</taxon>
        <taxon>Hexapoda</taxon>
        <taxon>Insecta</taxon>
        <taxon>Pterygota</taxon>
        <taxon>Neoptera</taxon>
        <taxon>Endopterygota</taxon>
        <taxon>Diptera</taxon>
        <taxon>Brachycera</taxon>
        <taxon>Muscomorpha</taxon>
        <taxon>Tephritoidea</taxon>
        <taxon>Tephritidae</taxon>
        <taxon>Bactrocera</taxon>
        <taxon>Bactrocera</taxon>
    </lineage>
</organism>
<dbReference type="SMART" id="SM00540">
    <property type="entry name" value="LEM"/>
    <property type="match status" value="1"/>
</dbReference>
<evidence type="ECO:0000259" key="3">
    <source>
        <dbReference type="PROSITE" id="PS50954"/>
    </source>
</evidence>
<feature type="region of interest" description="Disordered" evidence="1">
    <location>
        <begin position="443"/>
        <end position="496"/>
    </location>
</feature>
<dbReference type="InterPro" id="IPR011015">
    <property type="entry name" value="LEM/LEM-like_dom_sf"/>
</dbReference>
<feature type="region of interest" description="Disordered" evidence="1">
    <location>
        <begin position="525"/>
        <end position="560"/>
    </location>
</feature>
<dbReference type="InterPro" id="IPR003887">
    <property type="entry name" value="LEM_dom"/>
</dbReference>
<feature type="compositionally biased region" description="Polar residues" evidence="1">
    <location>
        <begin position="331"/>
        <end position="356"/>
    </location>
</feature>
<dbReference type="OrthoDB" id="7985462at2759"/>
<name>A0A0K8VLB6_BACLA</name>
<feature type="transmembrane region" description="Helical" evidence="2">
    <location>
        <begin position="584"/>
        <end position="602"/>
    </location>
</feature>
<protein>
    <recommendedName>
        <fullName evidence="3">LEM domain-containing protein</fullName>
    </recommendedName>
</protein>
<dbReference type="SUPFAM" id="SSF63451">
    <property type="entry name" value="LEM domain"/>
    <property type="match status" value="1"/>
</dbReference>
<dbReference type="AlphaFoldDB" id="A0A0K8VLB6"/>
<evidence type="ECO:0000256" key="1">
    <source>
        <dbReference type="SAM" id="MobiDB-lite"/>
    </source>
</evidence>
<sequence length="611" mass="67702">MSKKVDHPELRAQLETLNNKELHYKCVEHGMNVPVADSTRDVIIRKLIKSITGDSNLASPKASKKQVASPSERRKTVNVTVHVSSDEEEAGRQKQRSAIKNKTRTQSPKGHNVTFNSVLNNNRSNITATKATSVHQVSKSADTNANIGIGFGNRARNVPLEVHNLNNINHDIDEIEIIPSNLDDGYKSTSTNLNFSQTRTYGQDRREIPNSTYKSSLPNLGFSQTRTLNTTQQENEAEIPRQGFFSTPPEHTINRPVGFYSSGSPINSFNIENMASHSSTLGGSLGGSYSKDPVFKRPTAISKSNVTNTTYNQADAQRLYPRLPTDLPTPSLYTVSPPSTPNSQMSTNSSRAPSLTKSGVMTTSYYQEITPVKEVKHFDVESEEEPSMGGGGDHNRRTMPMTTNYDRSSNVAGIKHGSETHLPYEPHLQSSLNFSSRYTSAPLNKEPYIPSNPSPKAQSSSNVKRYSTTARANTSYTRSVDEPDSCSDGEQLSGDEIYVHDSDEEEYLAEGRKIYSSYGSNKIQERVPYRRSNSGRLSASPGPRYSSAALGPHSLNPDDDDDDVNASLKYFITTLDRKYHIKQMLYMFAVFALAVFIYVVFFEKTAVDDSS</sequence>
<feature type="region of interest" description="Disordered" evidence="1">
    <location>
        <begin position="54"/>
        <end position="112"/>
    </location>
</feature>
<reference evidence="4" key="1">
    <citation type="submission" date="2015-06" db="EMBL/GenBank/DDBJ databases">
        <authorList>
            <person name="Hoefler B.C."/>
            <person name="Straight P.D."/>
        </authorList>
    </citation>
    <scope>NUCLEOTIDE SEQUENCE</scope>
</reference>
<keyword evidence="2" id="KW-0812">Transmembrane</keyword>
<evidence type="ECO:0000313" key="4">
    <source>
        <dbReference type="EMBL" id="JAI39653.1"/>
    </source>
</evidence>
<feature type="region of interest" description="Disordered" evidence="1">
    <location>
        <begin position="327"/>
        <end position="356"/>
    </location>
</feature>
<feature type="compositionally biased region" description="Basic residues" evidence="1">
    <location>
        <begin position="93"/>
        <end position="103"/>
    </location>
</feature>
<feature type="domain" description="LEM" evidence="3">
    <location>
        <begin position="11"/>
        <end position="54"/>
    </location>
</feature>
<accession>A0A0K8VLB6</accession>
<gene>
    <name evidence="4" type="ORF">c0_g2_i1</name>
</gene>
<feature type="compositionally biased region" description="Polar residues" evidence="1">
    <location>
        <begin position="454"/>
        <end position="478"/>
    </location>
</feature>
<proteinExistence type="predicted"/>
<keyword evidence="2" id="KW-1133">Transmembrane helix</keyword>